<proteinExistence type="predicted"/>
<organism evidence="1 2">
    <name type="scientific">Sulfobacillus benefaciens</name>
    <dbReference type="NCBI Taxonomy" id="453960"/>
    <lineage>
        <taxon>Bacteria</taxon>
        <taxon>Bacillati</taxon>
        <taxon>Bacillota</taxon>
        <taxon>Clostridia</taxon>
        <taxon>Eubacteriales</taxon>
        <taxon>Clostridiales Family XVII. Incertae Sedis</taxon>
        <taxon>Sulfobacillus</taxon>
    </lineage>
</organism>
<reference evidence="1 2" key="1">
    <citation type="journal article" date="2014" name="BMC Genomics">
        <title>Comparison of environmental and isolate Sulfobacillus genomes reveals diverse carbon, sulfur, nitrogen, and hydrogen metabolisms.</title>
        <authorList>
            <person name="Justice N.B."/>
            <person name="Norman A."/>
            <person name="Brown C.T."/>
            <person name="Singh A."/>
            <person name="Thomas B.C."/>
            <person name="Banfield J.F."/>
        </authorList>
    </citation>
    <scope>NUCLEOTIDE SEQUENCE [LARGE SCALE GENOMIC DNA]</scope>
    <source>
        <strain evidence="1">AMDSBA1</strain>
    </source>
</reference>
<dbReference type="EMBL" id="PXYT01000041">
    <property type="protein sequence ID" value="PSR26151.1"/>
    <property type="molecule type" value="Genomic_DNA"/>
</dbReference>
<sequence length="174" mass="19754">MPVAVPRELHDSLQLLTTLVRGKGPVDALLTAIRQGFSAGFYTLDAVLKANRAWLEIGKPRRWNIQKFSFVLFQNRQALSPFNPLLVYRLFCQLTLLHTMHGPLGPTLIYLHSTFIRPIHCSTWSRIPRRRVNVLEFALAHPFDGLLAIVAIKPSSLVVSPNLRILQEKSRNNP</sequence>
<accession>A0A2T2WV85</accession>
<gene>
    <name evidence="1" type="ORF">C7B43_14805</name>
</gene>
<evidence type="ECO:0000313" key="2">
    <source>
        <dbReference type="Proteomes" id="UP000242699"/>
    </source>
</evidence>
<protein>
    <submittedName>
        <fullName evidence="1">Uncharacterized protein</fullName>
    </submittedName>
</protein>
<comment type="caution">
    <text evidence="1">The sequence shown here is derived from an EMBL/GenBank/DDBJ whole genome shotgun (WGS) entry which is preliminary data.</text>
</comment>
<dbReference type="AlphaFoldDB" id="A0A2T2WV85"/>
<evidence type="ECO:0000313" key="1">
    <source>
        <dbReference type="EMBL" id="PSR26151.1"/>
    </source>
</evidence>
<name>A0A2T2WV85_9FIRM</name>
<dbReference type="Proteomes" id="UP000242699">
    <property type="component" value="Unassembled WGS sequence"/>
</dbReference>